<dbReference type="STRING" id="409849.ENSPMGP00000019879"/>
<dbReference type="Ensembl" id="ENSPMGT00000021186.1">
    <property type="protein sequence ID" value="ENSPMGP00000019879.1"/>
    <property type="gene ID" value="ENSPMGG00000016101.1"/>
</dbReference>
<dbReference type="PANTHER" id="PTHR24412:SF172">
    <property type="entry name" value="KELCH-LIKE PROTEIN 10"/>
    <property type="match status" value="1"/>
</dbReference>
<dbReference type="InterPro" id="IPR011705">
    <property type="entry name" value="BACK"/>
</dbReference>
<dbReference type="Gene3D" id="3.30.710.10">
    <property type="entry name" value="Potassium Channel Kv1.1, Chain A"/>
    <property type="match status" value="1"/>
</dbReference>
<name>A0A3B4ATF3_9GOBI</name>
<evidence type="ECO:0000256" key="2">
    <source>
        <dbReference type="ARBA" id="ARBA00022737"/>
    </source>
</evidence>
<feature type="domain" description="BTB" evidence="3">
    <location>
        <begin position="18"/>
        <end position="71"/>
    </location>
</feature>
<keyword evidence="1" id="KW-0880">Kelch repeat</keyword>
<dbReference type="SMART" id="SM00875">
    <property type="entry name" value="BACK"/>
    <property type="match status" value="1"/>
</dbReference>
<dbReference type="Proteomes" id="UP000261520">
    <property type="component" value="Unplaced"/>
</dbReference>
<dbReference type="InterPro" id="IPR011333">
    <property type="entry name" value="SKP1/BTB/POZ_sf"/>
</dbReference>
<evidence type="ECO:0000256" key="1">
    <source>
        <dbReference type="ARBA" id="ARBA00022441"/>
    </source>
</evidence>
<reference evidence="4" key="1">
    <citation type="submission" date="2025-08" db="UniProtKB">
        <authorList>
            <consortium name="Ensembl"/>
        </authorList>
    </citation>
    <scope>IDENTIFICATION</scope>
</reference>
<accession>A0A3B4ATF3</accession>
<organism evidence="4 5">
    <name type="scientific">Periophthalmus magnuspinnatus</name>
    <dbReference type="NCBI Taxonomy" id="409849"/>
    <lineage>
        <taxon>Eukaryota</taxon>
        <taxon>Metazoa</taxon>
        <taxon>Chordata</taxon>
        <taxon>Craniata</taxon>
        <taxon>Vertebrata</taxon>
        <taxon>Euteleostomi</taxon>
        <taxon>Actinopterygii</taxon>
        <taxon>Neopterygii</taxon>
        <taxon>Teleostei</taxon>
        <taxon>Neoteleostei</taxon>
        <taxon>Acanthomorphata</taxon>
        <taxon>Gobiaria</taxon>
        <taxon>Gobiiformes</taxon>
        <taxon>Gobioidei</taxon>
        <taxon>Gobiidae</taxon>
        <taxon>Oxudercinae</taxon>
        <taxon>Periophthalmus</taxon>
    </lineage>
</organism>
<evidence type="ECO:0000313" key="4">
    <source>
        <dbReference type="Ensembl" id="ENSPMGP00000019879.1"/>
    </source>
</evidence>
<protein>
    <recommendedName>
        <fullName evidence="3">BTB domain-containing protein</fullName>
    </recommendedName>
</protein>
<evidence type="ECO:0000259" key="3">
    <source>
        <dbReference type="PROSITE" id="PS50097"/>
    </source>
</evidence>
<dbReference type="PANTHER" id="PTHR24412">
    <property type="entry name" value="KELCH PROTEIN"/>
    <property type="match status" value="1"/>
</dbReference>
<dbReference type="SUPFAM" id="SSF54695">
    <property type="entry name" value="POZ domain"/>
    <property type="match status" value="1"/>
</dbReference>
<proteinExistence type="predicted"/>
<dbReference type="PROSITE" id="PS50097">
    <property type="entry name" value="BTB"/>
    <property type="match status" value="1"/>
</dbReference>
<reference evidence="4" key="2">
    <citation type="submission" date="2025-09" db="UniProtKB">
        <authorList>
            <consortium name="Ensembl"/>
        </authorList>
    </citation>
    <scope>IDENTIFICATION</scope>
</reference>
<sequence length="221" mass="25281">MSAPMAVLEEMRREQKLCDALLNVAGVQFPAHKPVLRSCSTYFKALFTHWSSPDCQVFDISNVSADIMKIIQENILVLIMAADHLDLSGITQACCWVMEEQLFPSNCIAMWCLTNKYYYPQLKERIFLYILKHFKEVVSSSKHFLHLSGEDLCSIINEDQLNVKEESTVFEAVHRWVTHASQERNKQQTLIFISGQIAGRHCLISIPSGRCKAVQQQSDQK</sequence>
<evidence type="ECO:0000313" key="5">
    <source>
        <dbReference type="Proteomes" id="UP000261520"/>
    </source>
</evidence>
<dbReference type="Pfam" id="PF00651">
    <property type="entry name" value="BTB"/>
    <property type="match status" value="1"/>
</dbReference>
<keyword evidence="5" id="KW-1185">Reference proteome</keyword>
<dbReference type="Gene3D" id="1.25.40.420">
    <property type="match status" value="1"/>
</dbReference>
<dbReference type="SMART" id="SM00225">
    <property type="entry name" value="BTB"/>
    <property type="match status" value="1"/>
</dbReference>
<dbReference type="InterPro" id="IPR000210">
    <property type="entry name" value="BTB/POZ_dom"/>
</dbReference>
<keyword evidence="2" id="KW-0677">Repeat</keyword>
<dbReference type="Pfam" id="PF07707">
    <property type="entry name" value="BACK"/>
    <property type="match status" value="1"/>
</dbReference>
<dbReference type="AlphaFoldDB" id="A0A3B4ATF3"/>